<protein>
    <recommendedName>
        <fullName evidence="6">OmpR/PhoB-type domain-containing protein</fullName>
    </recommendedName>
</protein>
<dbReference type="SUPFAM" id="SSF48452">
    <property type="entry name" value="TPR-like"/>
    <property type="match status" value="1"/>
</dbReference>
<evidence type="ECO:0000313" key="7">
    <source>
        <dbReference type="EMBL" id="GIH68087.1"/>
    </source>
</evidence>
<evidence type="ECO:0000256" key="4">
    <source>
        <dbReference type="ARBA" id="ARBA00023163"/>
    </source>
</evidence>
<evidence type="ECO:0000256" key="3">
    <source>
        <dbReference type="ARBA" id="ARBA00023125"/>
    </source>
</evidence>
<dbReference type="GO" id="GO:0043531">
    <property type="term" value="F:ADP binding"/>
    <property type="evidence" value="ECO:0007669"/>
    <property type="project" value="InterPro"/>
</dbReference>
<dbReference type="GO" id="GO:0000160">
    <property type="term" value="P:phosphorelay signal transduction system"/>
    <property type="evidence" value="ECO:0007669"/>
    <property type="project" value="InterPro"/>
</dbReference>
<evidence type="ECO:0000313" key="8">
    <source>
        <dbReference type="Proteomes" id="UP000610966"/>
    </source>
</evidence>
<dbReference type="Gene3D" id="1.25.40.10">
    <property type="entry name" value="Tetratricopeptide repeat domain"/>
    <property type="match status" value="1"/>
</dbReference>
<dbReference type="SMART" id="SM00382">
    <property type="entry name" value="AAA"/>
    <property type="match status" value="1"/>
</dbReference>
<dbReference type="PROSITE" id="PS51755">
    <property type="entry name" value="OMPR_PHOB"/>
    <property type="match status" value="1"/>
</dbReference>
<dbReference type="CDD" id="cd15831">
    <property type="entry name" value="BTAD"/>
    <property type="match status" value="1"/>
</dbReference>
<gene>
    <name evidence="7" type="ORF">Mth01_03400</name>
</gene>
<dbReference type="InterPro" id="IPR051677">
    <property type="entry name" value="AfsR-DnrI-RedD_regulator"/>
</dbReference>
<keyword evidence="3 5" id="KW-0238">DNA-binding</keyword>
<dbReference type="Proteomes" id="UP000610966">
    <property type="component" value="Unassembled WGS sequence"/>
</dbReference>
<dbReference type="Pfam" id="PF03704">
    <property type="entry name" value="BTAD"/>
    <property type="match status" value="1"/>
</dbReference>
<reference evidence="7" key="1">
    <citation type="submission" date="2021-01" db="EMBL/GenBank/DDBJ databases">
        <title>Whole genome shotgun sequence of Sphaerimonospora thailandensis NBRC 107569.</title>
        <authorList>
            <person name="Komaki H."/>
            <person name="Tamura T."/>
        </authorList>
    </citation>
    <scope>NUCLEOTIDE SEQUENCE</scope>
    <source>
        <strain evidence="7">NBRC 107569</strain>
    </source>
</reference>
<dbReference type="RefSeq" id="WP_275408870.1">
    <property type="nucleotide sequence ID" value="NZ_BOOG01000004.1"/>
</dbReference>
<comment type="caution">
    <text evidence="7">The sequence shown here is derived from an EMBL/GenBank/DDBJ whole genome shotgun (WGS) entry which is preliminary data.</text>
</comment>
<name>A0A8J3VX56_9ACTN</name>
<dbReference type="Pfam" id="PF00931">
    <property type="entry name" value="NB-ARC"/>
    <property type="match status" value="1"/>
</dbReference>
<dbReference type="SUPFAM" id="SSF52540">
    <property type="entry name" value="P-loop containing nucleoside triphosphate hydrolases"/>
    <property type="match status" value="1"/>
</dbReference>
<comment type="similarity">
    <text evidence="1">Belongs to the AfsR/DnrI/RedD regulatory family.</text>
</comment>
<dbReference type="PANTHER" id="PTHR35807">
    <property type="entry name" value="TRANSCRIPTIONAL REGULATOR REDD-RELATED"/>
    <property type="match status" value="1"/>
</dbReference>
<dbReference type="GO" id="GO:0003677">
    <property type="term" value="F:DNA binding"/>
    <property type="evidence" value="ECO:0007669"/>
    <property type="project" value="UniProtKB-UniRule"/>
</dbReference>
<evidence type="ECO:0000259" key="6">
    <source>
        <dbReference type="PROSITE" id="PS51755"/>
    </source>
</evidence>
<dbReference type="SMART" id="SM00862">
    <property type="entry name" value="Trans_reg_C"/>
    <property type="match status" value="1"/>
</dbReference>
<keyword evidence="2" id="KW-0805">Transcription regulation</keyword>
<evidence type="ECO:0000256" key="2">
    <source>
        <dbReference type="ARBA" id="ARBA00023015"/>
    </source>
</evidence>
<dbReference type="InterPro" id="IPR001867">
    <property type="entry name" value="OmpR/PhoB-type_DNA-bd"/>
</dbReference>
<dbReference type="InterPro" id="IPR027417">
    <property type="entry name" value="P-loop_NTPase"/>
</dbReference>
<feature type="DNA-binding region" description="OmpR/PhoB-type" evidence="5">
    <location>
        <begin position="1"/>
        <end position="100"/>
    </location>
</feature>
<feature type="domain" description="OmpR/PhoB-type" evidence="6">
    <location>
        <begin position="1"/>
        <end position="100"/>
    </location>
</feature>
<accession>A0A8J3VX56</accession>
<dbReference type="Gene3D" id="3.40.50.300">
    <property type="entry name" value="P-loop containing nucleotide triphosphate hydrolases"/>
    <property type="match status" value="1"/>
</dbReference>
<evidence type="ECO:0000256" key="1">
    <source>
        <dbReference type="ARBA" id="ARBA00005820"/>
    </source>
</evidence>
<dbReference type="InterPro" id="IPR036388">
    <property type="entry name" value="WH-like_DNA-bd_sf"/>
</dbReference>
<dbReference type="PRINTS" id="PR00364">
    <property type="entry name" value="DISEASERSIST"/>
</dbReference>
<dbReference type="Pfam" id="PF00486">
    <property type="entry name" value="Trans_reg_C"/>
    <property type="match status" value="1"/>
</dbReference>
<organism evidence="7 8">
    <name type="scientific">Sphaerimonospora thailandensis</name>
    <dbReference type="NCBI Taxonomy" id="795644"/>
    <lineage>
        <taxon>Bacteria</taxon>
        <taxon>Bacillati</taxon>
        <taxon>Actinomycetota</taxon>
        <taxon>Actinomycetes</taxon>
        <taxon>Streptosporangiales</taxon>
        <taxon>Streptosporangiaceae</taxon>
        <taxon>Sphaerimonospora</taxon>
    </lineage>
</organism>
<dbReference type="SMART" id="SM01043">
    <property type="entry name" value="BTAD"/>
    <property type="match status" value="1"/>
</dbReference>
<dbReference type="EMBL" id="BOOG01000004">
    <property type="protein sequence ID" value="GIH68087.1"/>
    <property type="molecule type" value="Genomic_DNA"/>
</dbReference>
<dbReference type="PANTHER" id="PTHR35807:SF1">
    <property type="entry name" value="TRANSCRIPTIONAL REGULATOR REDD"/>
    <property type="match status" value="1"/>
</dbReference>
<sequence length="770" mass="83204">MAEIRFSLLGPLRIWREETEITLGSEKQRAVLALLLLKAGAPVPRQEIIDTVWNDGAPDSVVNLVQTYVGRLRRRLDPGHVARSRSSLLTGLGSAYAIRLDRCDADLVRFRATTAAARRAAAPRESLGLLLRALQMWQGPCLSDLSHLLEGHPWVRAIDQERVNVLLQCVKIGIDLGRSAEVLPQLRAVASAEPLNEVVHSWLVLALASAGAQAEALAEYESIRARLADELGIDPGSQLREAHLRVLRQDATPSSLFWPPSAPDPLRPCLLPADIADFTGREKLVERIRGALTCRVSGPVPVALVTGPGGVGKTTTAVHVAHQLSDTFPDGQLYADLSGADGRPADPARVLGRFLRALGVHSTAIPQDLEERVDLYRSQLAGRRILVVLDDVDDHAQARPLLPGTSTCSVLATSRSRLAGWPGAASFDLRTLRPEESHDMLTAILGRKRVEAERETAAELVRLCGGLPLALRVAGTRLAGRPHWTLARLATRLTEGGLEELALGDLDVRSSVAAGYHRVGAAAQHAFRVLGLLELPSFPAWAIAMMLETSLESAEELADTLADARLLEVATPDGAGQPRYRFHELVRRYAREQAAVHESDAATRVMIKRVLAALLALAQEADDHLPAQPYPTVRGRAPRWPPPDEVRARVVADPLGWFAAERDGLVAAVLQASALGLVELAWELAASMLNAAALRSHWADVERTHRDALAACRRAGDRLGEAVMLRGLTEAFQGDGGHDERDAPAAAFTDLSVPAAAAEILIRRRTGLSP</sequence>
<dbReference type="InterPro" id="IPR002182">
    <property type="entry name" value="NB-ARC"/>
</dbReference>
<dbReference type="SUPFAM" id="SSF46894">
    <property type="entry name" value="C-terminal effector domain of the bipartite response regulators"/>
    <property type="match status" value="1"/>
</dbReference>
<keyword evidence="8" id="KW-1185">Reference proteome</keyword>
<dbReference type="Gene3D" id="1.10.10.10">
    <property type="entry name" value="Winged helix-like DNA-binding domain superfamily/Winged helix DNA-binding domain"/>
    <property type="match status" value="1"/>
</dbReference>
<dbReference type="InterPro" id="IPR011990">
    <property type="entry name" value="TPR-like_helical_dom_sf"/>
</dbReference>
<proteinExistence type="inferred from homology"/>
<dbReference type="InterPro" id="IPR003593">
    <property type="entry name" value="AAA+_ATPase"/>
</dbReference>
<dbReference type="GO" id="GO:0006355">
    <property type="term" value="P:regulation of DNA-templated transcription"/>
    <property type="evidence" value="ECO:0007669"/>
    <property type="project" value="InterPro"/>
</dbReference>
<evidence type="ECO:0000256" key="5">
    <source>
        <dbReference type="PROSITE-ProRule" id="PRU01091"/>
    </source>
</evidence>
<dbReference type="InterPro" id="IPR016032">
    <property type="entry name" value="Sig_transdc_resp-reg_C-effctor"/>
</dbReference>
<dbReference type="AlphaFoldDB" id="A0A8J3VX56"/>
<dbReference type="InterPro" id="IPR005158">
    <property type="entry name" value="BTAD"/>
</dbReference>
<keyword evidence="4" id="KW-0804">Transcription</keyword>